<accession>A0A7J9I8K5</accession>
<proteinExistence type="predicted"/>
<dbReference type="AlphaFoldDB" id="A0A7J9I8K5"/>
<evidence type="ECO:0000313" key="2">
    <source>
        <dbReference type="Proteomes" id="UP000593560"/>
    </source>
</evidence>
<name>A0A7J9I8K5_9ROSI</name>
<gene>
    <name evidence="1" type="ORF">Gohar_025628</name>
</gene>
<comment type="caution">
    <text evidence="1">The sequence shown here is derived from an EMBL/GenBank/DDBJ whole genome shotgun (WGS) entry which is preliminary data.</text>
</comment>
<keyword evidence="2" id="KW-1185">Reference proteome</keyword>
<dbReference type="Proteomes" id="UP000593560">
    <property type="component" value="Unassembled WGS sequence"/>
</dbReference>
<organism evidence="1 2">
    <name type="scientific">Gossypium harknessii</name>
    <dbReference type="NCBI Taxonomy" id="34285"/>
    <lineage>
        <taxon>Eukaryota</taxon>
        <taxon>Viridiplantae</taxon>
        <taxon>Streptophyta</taxon>
        <taxon>Embryophyta</taxon>
        <taxon>Tracheophyta</taxon>
        <taxon>Spermatophyta</taxon>
        <taxon>Magnoliopsida</taxon>
        <taxon>eudicotyledons</taxon>
        <taxon>Gunneridae</taxon>
        <taxon>Pentapetalae</taxon>
        <taxon>rosids</taxon>
        <taxon>malvids</taxon>
        <taxon>Malvales</taxon>
        <taxon>Malvaceae</taxon>
        <taxon>Malvoideae</taxon>
        <taxon>Gossypium</taxon>
    </lineage>
</organism>
<protein>
    <submittedName>
        <fullName evidence="1">Uncharacterized protein</fullName>
    </submittedName>
</protein>
<dbReference type="EMBL" id="JABFAD010295249">
    <property type="protein sequence ID" value="MBA0818456.1"/>
    <property type="molecule type" value="Genomic_DNA"/>
</dbReference>
<sequence>FTDWVLSEIPSVVPSKHAYASAAKGEGTFLWITVFNTIKFPLRSHHTMPDADLKVLLSYAASKWMLTLDFSCHRAISEDMEASFNFKSASEASVICNNSPDFEISKVWNKIPRDPPDCKCNF</sequence>
<feature type="non-terminal residue" evidence="1">
    <location>
        <position position="1"/>
    </location>
</feature>
<evidence type="ECO:0000313" key="1">
    <source>
        <dbReference type="EMBL" id="MBA0818456.1"/>
    </source>
</evidence>
<dbReference type="OrthoDB" id="10370094at2759"/>
<reference evidence="1 2" key="1">
    <citation type="journal article" date="2019" name="Genome Biol. Evol.">
        <title>Insights into the evolution of the New World diploid cottons (Gossypium, subgenus Houzingenia) based on genome sequencing.</title>
        <authorList>
            <person name="Grover C.E."/>
            <person name="Arick M.A. 2nd"/>
            <person name="Thrash A."/>
            <person name="Conover J.L."/>
            <person name="Sanders W.S."/>
            <person name="Peterson D.G."/>
            <person name="Frelichowski J.E."/>
            <person name="Scheffler J.A."/>
            <person name="Scheffler B.E."/>
            <person name="Wendel J.F."/>
        </authorList>
    </citation>
    <scope>NUCLEOTIDE SEQUENCE [LARGE SCALE GENOMIC DNA]</scope>
    <source>
        <strain evidence="1">0</strain>
        <tissue evidence="1">Leaf</tissue>
    </source>
</reference>